<accession>A0A8T0AAM6</accession>
<feature type="transmembrane region" description="Helical" evidence="15">
    <location>
        <begin position="39"/>
        <end position="66"/>
    </location>
</feature>
<keyword evidence="4" id="KW-1003">Cell membrane</keyword>
<dbReference type="Proteomes" id="UP000606274">
    <property type="component" value="Unassembled WGS sequence"/>
</dbReference>
<evidence type="ECO:0000256" key="10">
    <source>
        <dbReference type="ARBA" id="ARBA00023157"/>
    </source>
</evidence>
<evidence type="ECO:0000259" key="16">
    <source>
        <dbReference type="PROSITE" id="PS50262"/>
    </source>
</evidence>
<dbReference type="PANTHER" id="PTHR22750">
    <property type="entry name" value="G-PROTEIN COUPLED RECEPTOR"/>
    <property type="match status" value="1"/>
</dbReference>
<keyword evidence="6" id="KW-0967">Endosome</keyword>
<feature type="transmembrane region" description="Helical" evidence="15">
    <location>
        <begin position="248"/>
        <end position="268"/>
    </location>
</feature>
<name>A0A8T0AAM6_SILME</name>
<feature type="transmembrane region" description="Helical" evidence="15">
    <location>
        <begin position="153"/>
        <end position="175"/>
    </location>
</feature>
<dbReference type="Pfam" id="PF00001">
    <property type="entry name" value="7tm_1"/>
    <property type="match status" value="1"/>
</dbReference>
<evidence type="ECO:0000256" key="1">
    <source>
        <dbReference type="ARBA" id="ARBA00004177"/>
    </source>
</evidence>
<dbReference type="PRINTS" id="PR01527">
    <property type="entry name" value="LPARECEPTOR"/>
</dbReference>
<protein>
    <recommendedName>
        <fullName evidence="16">G-protein coupled receptors family 1 profile domain-containing protein</fullName>
    </recommendedName>
</protein>
<dbReference type="EMBL" id="JABFDY010000024">
    <property type="protein sequence ID" value="KAF7689187.1"/>
    <property type="molecule type" value="Genomic_DNA"/>
</dbReference>
<dbReference type="GO" id="GO:0005886">
    <property type="term" value="C:plasma membrane"/>
    <property type="evidence" value="ECO:0007669"/>
    <property type="project" value="UniProtKB-SubCell"/>
</dbReference>
<keyword evidence="9 15" id="KW-0472">Membrane</keyword>
<evidence type="ECO:0000256" key="11">
    <source>
        <dbReference type="ARBA" id="ARBA00023170"/>
    </source>
</evidence>
<dbReference type="GO" id="GO:0070915">
    <property type="term" value="F:lysophosphatidic acid receptor activity"/>
    <property type="evidence" value="ECO:0007669"/>
    <property type="project" value="InterPro"/>
</dbReference>
<dbReference type="PRINTS" id="PR01148">
    <property type="entry name" value="EDG2RECEPTOR"/>
</dbReference>
<dbReference type="InterPro" id="IPR004065">
    <property type="entry name" value="LPA_rcpt"/>
</dbReference>
<keyword evidence="18" id="KW-1185">Reference proteome</keyword>
<feature type="transmembrane region" description="Helical" evidence="15">
    <location>
        <begin position="195"/>
        <end position="219"/>
    </location>
</feature>
<evidence type="ECO:0000256" key="8">
    <source>
        <dbReference type="ARBA" id="ARBA00023040"/>
    </source>
</evidence>
<evidence type="ECO:0000313" key="17">
    <source>
        <dbReference type="EMBL" id="KAF7689187.1"/>
    </source>
</evidence>
<evidence type="ECO:0000256" key="15">
    <source>
        <dbReference type="SAM" id="Phobius"/>
    </source>
</evidence>
<evidence type="ECO:0000256" key="6">
    <source>
        <dbReference type="ARBA" id="ARBA00022753"/>
    </source>
</evidence>
<dbReference type="InterPro" id="IPR002277">
    <property type="entry name" value="LPA_rcpt_EDG2"/>
</dbReference>
<feature type="domain" description="G-protein coupled receptors family 1 profile" evidence="16">
    <location>
        <begin position="55"/>
        <end position="299"/>
    </location>
</feature>
<dbReference type="FunFam" id="1.20.1070.10:FF:000025">
    <property type="entry name" value="Lysophosphatidic acid receptor 1"/>
    <property type="match status" value="1"/>
</dbReference>
<evidence type="ECO:0000256" key="13">
    <source>
        <dbReference type="ARBA" id="ARBA00023224"/>
    </source>
</evidence>
<dbReference type="InterPro" id="IPR017452">
    <property type="entry name" value="GPCR_Rhodpsn_7TM"/>
</dbReference>
<reference evidence="17" key="1">
    <citation type="submission" date="2020-08" db="EMBL/GenBank/DDBJ databases">
        <title>Chromosome-level assembly of Southern catfish (Silurus meridionalis) provides insights into visual adaptation to the nocturnal and benthic lifestyles.</title>
        <authorList>
            <person name="Zhang Y."/>
            <person name="Wang D."/>
            <person name="Peng Z."/>
        </authorList>
    </citation>
    <scope>NUCLEOTIDE SEQUENCE</scope>
    <source>
        <strain evidence="17">SWU-2019-XX</strain>
        <tissue evidence="17">Muscle</tissue>
    </source>
</reference>
<dbReference type="Gene3D" id="1.20.1070.10">
    <property type="entry name" value="Rhodopsin 7-helix transmembrane proteins"/>
    <property type="match status" value="1"/>
</dbReference>
<comment type="subcellular location">
    <subcellularLocation>
        <location evidence="3">Cell membrane</location>
        <topology evidence="3">Multi-pass membrane protein</topology>
    </subcellularLocation>
    <subcellularLocation>
        <location evidence="2">Cell surface</location>
    </subcellularLocation>
    <subcellularLocation>
        <location evidence="1">Endosome</location>
    </subcellularLocation>
</comment>
<organism evidence="17 18">
    <name type="scientific">Silurus meridionalis</name>
    <name type="common">Southern catfish</name>
    <name type="synonym">Silurus soldatovi meridionalis</name>
    <dbReference type="NCBI Taxonomy" id="175797"/>
    <lineage>
        <taxon>Eukaryota</taxon>
        <taxon>Metazoa</taxon>
        <taxon>Chordata</taxon>
        <taxon>Craniata</taxon>
        <taxon>Vertebrata</taxon>
        <taxon>Euteleostomi</taxon>
        <taxon>Actinopterygii</taxon>
        <taxon>Neopterygii</taxon>
        <taxon>Teleostei</taxon>
        <taxon>Ostariophysi</taxon>
        <taxon>Siluriformes</taxon>
        <taxon>Siluridae</taxon>
        <taxon>Silurus</taxon>
    </lineage>
</organism>
<comment type="similarity">
    <text evidence="14">Belongs to the G-protein coupled receptor 1 family.</text>
</comment>
<keyword evidence="5 14" id="KW-0812">Transmembrane</keyword>
<dbReference type="InterPro" id="IPR000276">
    <property type="entry name" value="GPCR_Rhodpsn"/>
</dbReference>
<evidence type="ECO:0000256" key="4">
    <source>
        <dbReference type="ARBA" id="ARBA00022475"/>
    </source>
</evidence>
<dbReference type="PROSITE" id="PS50262">
    <property type="entry name" value="G_PROTEIN_RECEP_F1_2"/>
    <property type="match status" value="1"/>
</dbReference>
<evidence type="ECO:0000256" key="12">
    <source>
        <dbReference type="ARBA" id="ARBA00023180"/>
    </source>
</evidence>
<dbReference type="PRINTS" id="PR00237">
    <property type="entry name" value="GPCRRHODOPSN"/>
</dbReference>
<keyword evidence="11 14" id="KW-0675">Receptor</keyword>
<feature type="transmembrane region" description="Helical" evidence="15">
    <location>
        <begin position="73"/>
        <end position="96"/>
    </location>
</feature>
<evidence type="ECO:0000256" key="3">
    <source>
        <dbReference type="ARBA" id="ARBA00004651"/>
    </source>
</evidence>
<gene>
    <name evidence="17" type="ORF">HF521_012540</name>
</gene>
<dbReference type="GO" id="GO:0005768">
    <property type="term" value="C:endosome"/>
    <property type="evidence" value="ECO:0007669"/>
    <property type="project" value="UniProtKB-SubCell"/>
</dbReference>
<feature type="transmembrane region" description="Helical" evidence="15">
    <location>
        <begin position="116"/>
        <end position="133"/>
    </location>
</feature>
<evidence type="ECO:0000256" key="2">
    <source>
        <dbReference type="ARBA" id="ARBA00004241"/>
    </source>
</evidence>
<evidence type="ECO:0000313" key="18">
    <source>
        <dbReference type="Proteomes" id="UP000606274"/>
    </source>
</evidence>
<evidence type="ECO:0000256" key="7">
    <source>
        <dbReference type="ARBA" id="ARBA00022989"/>
    </source>
</evidence>
<sequence>MAAVTVATTASAKTCNFSVAYYYNMSGKVISDVWQPKDYAVVSLGLIVCFFVIATNILVMTAIFINRRFHYPIYYLLGNLAAADLFAGIAYLHLMFHTGPWTAKLSVYQWFLRQGLIDTSLTASVINLMAIALERHQTIFTMQLHSTMTNMRVILLIVGIWTIAVLMGLIPSMGWNCLCHTDNCSKMAPMYSRSYLVFWAVLNLLSFSVMVLVYTRIFIYVRHKSQRMSQHTVQNKHKETVENLMRTVFVILGCFVVCWTPGLVLLLLDGVKCNCGVLKVEKFCLVLAELNSMMNPIIYSYRDQDMRRTFKHILCCLCRRGRQTGNRADVRFNTLNQEFYSRRSSPPTRGNRSSWSWICAQGHFHARSGFGSPGSTEGKMSCSCIQTCPVQLCKFNFV</sequence>
<keyword evidence="7 15" id="KW-1133">Transmembrane helix</keyword>
<keyword evidence="12" id="KW-0325">Glycoprotein</keyword>
<comment type="caution">
    <text evidence="17">The sequence shown here is derived from an EMBL/GenBank/DDBJ whole genome shotgun (WGS) entry which is preliminary data.</text>
</comment>
<evidence type="ECO:0000256" key="9">
    <source>
        <dbReference type="ARBA" id="ARBA00023136"/>
    </source>
</evidence>
<dbReference type="GO" id="GO:0009986">
    <property type="term" value="C:cell surface"/>
    <property type="evidence" value="ECO:0007669"/>
    <property type="project" value="UniProtKB-SubCell"/>
</dbReference>
<keyword evidence="13 14" id="KW-0807">Transducer</keyword>
<evidence type="ECO:0000256" key="5">
    <source>
        <dbReference type="ARBA" id="ARBA00022692"/>
    </source>
</evidence>
<dbReference type="SMART" id="SM01381">
    <property type="entry name" value="7TM_GPCR_Srsx"/>
    <property type="match status" value="1"/>
</dbReference>
<keyword evidence="8 14" id="KW-0297">G-protein coupled receptor</keyword>
<evidence type="ECO:0000256" key="14">
    <source>
        <dbReference type="RuleBase" id="RU000688"/>
    </source>
</evidence>
<keyword evidence="10" id="KW-1015">Disulfide bond</keyword>
<dbReference type="SUPFAM" id="SSF81321">
    <property type="entry name" value="Family A G protein-coupled receptor-like"/>
    <property type="match status" value="1"/>
</dbReference>
<dbReference type="PROSITE" id="PS00237">
    <property type="entry name" value="G_PROTEIN_RECEP_F1_1"/>
    <property type="match status" value="1"/>
</dbReference>
<proteinExistence type="inferred from homology"/>
<dbReference type="AlphaFoldDB" id="A0A8T0AAM6"/>